<sequence>MIRLTKALCALSISAVVALTSFTGASAMPISSISTPHVSNVEQVQFRNDRRERRHWNGNHRNWRRHDGRHGRYYNGRHHHGSRAGAVLGGLAAGAIIGGALASQPRASGGSHVSWCSSHYRTYRASDNTYVPRAGVRAQCNSPYN</sequence>
<keyword evidence="9" id="KW-1185">Reference proteome</keyword>
<dbReference type="EMBL" id="VIWP01000017">
    <property type="protein sequence ID" value="TWF43968.1"/>
    <property type="molecule type" value="Genomic_DNA"/>
</dbReference>
<keyword evidence="5" id="KW-0430">Lectin</keyword>
<evidence type="ECO:0000256" key="2">
    <source>
        <dbReference type="ARBA" id="ARBA00010270"/>
    </source>
</evidence>
<comment type="caution">
    <text evidence="8">The sequence shown here is derived from an EMBL/GenBank/DDBJ whole genome shotgun (WGS) entry which is preliminary data.</text>
</comment>
<dbReference type="OrthoDB" id="8117189at2"/>
<evidence type="ECO:0000256" key="5">
    <source>
        <dbReference type="ARBA" id="ARBA00022734"/>
    </source>
</evidence>
<evidence type="ECO:0000256" key="4">
    <source>
        <dbReference type="ARBA" id="ARBA00022475"/>
    </source>
</evidence>
<accession>A0A561Q0R5</accession>
<comment type="similarity">
    <text evidence="2">Belongs to the BA14k family.</text>
</comment>
<dbReference type="InterPro" id="IPR012413">
    <property type="entry name" value="BA14K"/>
</dbReference>
<comment type="subcellular location">
    <subcellularLocation>
        <location evidence="1">Membrane</location>
        <topology evidence="1">Single-pass membrane protein</topology>
    </subcellularLocation>
</comment>
<dbReference type="Pfam" id="PF07886">
    <property type="entry name" value="BA14K"/>
    <property type="match status" value="1"/>
</dbReference>
<gene>
    <name evidence="8" type="ORF">FHW37_11756</name>
</gene>
<name>A0A561Q0R5_9HYPH</name>
<feature type="chain" id="PRO_5021902774" description="Lectin-like protein BA14k" evidence="7">
    <location>
        <begin position="28"/>
        <end position="145"/>
    </location>
</feature>
<proteinExistence type="inferred from homology"/>
<dbReference type="GO" id="GO:0016020">
    <property type="term" value="C:membrane"/>
    <property type="evidence" value="ECO:0007669"/>
    <property type="project" value="UniProtKB-SubCell"/>
</dbReference>
<keyword evidence="4" id="KW-0472">Membrane</keyword>
<organism evidence="8 9">
    <name type="scientific">Neorhizobium alkalisoli</name>
    <dbReference type="NCBI Taxonomy" id="528178"/>
    <lineage>
        <taxon>Bacteria</taxon>
        <taxon>Pseudomonadati</taxon>
        <taxon>Pseudomonadota</taxon>
        <taxon>Alphaproteobacteria</taxon>
        <taxon>Hyphomicrobiales</taxon>
        <taxon>Rhizobiaceae</taxon>
        <taxon>Rhizobium/Agrobacterium group</taxon>
        <taxon>Neorhizobium</taxon>
    </lineage>
</organism>
<dbReference type="GO" id="GO:0030246">
    <property type="term" value="F:carbohydrate binding"/>
    <property type="evidence" value="ECO:0007669"/>
    <property type="project" value="UniProtKB-KW"/>
</dbReference>
<comment type="function">
    <text evidence="6">Has immunoglobulin-binding and hemagglutination properties, and can bind to mannose. Essential for virulence. May be involved in LPS biosynthesis or polysaccharide transport.</text>
</comment>
<evidence type="ECO:0000256" key="3">
    <source>
        <dbReference type="ARBA" id="ARBA00020552"/>
    </source>
</evidence>
<keyword evidence="4" id="KW-1003">Cell membrane</keyword>
<evidence type="ECO:0000313" key="9">
    <source>
        <dbReference type="Proteomes" id="UP000320653"/>
    </source>
</evidence>
<protein>
    <recommendedName>
        <fullName evidence="3">Lectin-like protein BA14k</fullName>
    </recommendedName>
</protein>
<feature type="signal peptide" evidence="7">
    <location>
        <begin position="1"/>
        <end position="27"/>
    </location>
</feature>
<dbReference type="AlphaFoldDB" id="A0A561Q0R5"/>
<evidence type="ECO:0000256" key="7">
    <source>
        <dbReference type="SAM" id="SignalP"/>
    </source>
</evidence>
<dbReference type="Proteomes" id="UP000320653">
    <property type="component" value="Unassembled WGS sequence"/>
</dbReference>
<dbReference type="RefSeq" id="WP_145643507.1">
    <property type="nucleotide sequence ID" value="NZ_VIWP01000017.1"/>
</dbReference>
<keyword evidence="7" id="KW-0732">Signal</keyword>
<evidence type="ECO:0000256" key="1">
    <source>
        <dbReference type="ARBA" id="ARBA00004167"/>
    </source>
</evidence>
<evidence type="ECO:0000256" key="6">
    <source>
        <dbReference type="ARBA" id="ARBA00025321"/>
    </source>
</evidence>
<evidence type="ECO:0000313" key="8">
    <source>
        <dbReference type="EMBL" id="TWF43968.1"/>
    </source>
</evidence>
<reference evidence="8 9" key="1">
    <citation type="submission" date="2019-06" db="EMBL/GenBank/DDBJ databases">
        <title>Sorghum-associated microbial communities from plants grown in Nebraska, USA.</title>
        <authorList>
            <person name="Schachtman D."/>
        </authorList>
    </citation>
    <scope>NUCLEOTIDE SEQUENCE [LARGE SCALE GENOMIC DNA]</scope>
    <source>
        <strain evidence="8 9">1225</strain>
    </source>
</reference>